<reference evidence="1 2" key="1">
    <citation type="submission" date="2017-03" db="EMBL/GenBank/DDBJ databases">
        <title>Genome analysis of strain PAMC 26577.</title>
        <authorList>
            <person name="Oh H.-M."/>
            <person name="Yang J.-A."/>
        </authorList>
    </citation>
    <scope>NUCLEOTIDE SEQUENCE [LARGE SCALE GENOMIC DNA]</scope>
    <source>
        <strain evidence="1 2">PAMC 26577</strain>
    </source>
</reference>
<accession>A0A242MBV8</accession>
<name>A0A242MBV8_CABSO</name>
<gene>
    <name evidence="1" type="ORF">PAMC26577_32380</name>
</gene>
<protein>
    <submittedName>
        <fullName evidence="1">3-oxoacyl-[acyl-carrier protein] reductase</fullName>
    </submittedName>
</protein>
<evidence type="ECO:0000313" key="2">
    <source>
        <dbReference type="Proteomes" id="UP000195221"/>
    </source>
</evidence>
<organism evidence="1 2">
    <name type="scientific">Caballeronia sordidicola</name>
    <name type="common">Burkholderia sordidicola</name>
    <dbReference type="NCBI Taxonomy" id="196367"/>
    <lineage>
        <taxon>Bacteria</taxon>
        <taxon>Pseudomonadati</taxon>
        <taxon>Pseudomonadota</taxon>
        <taxon>Betaproteobacteria</taxon>
        <taxon>Burkholderiales</taxon>
        <taxon>Burkholderiaceae</taxon>
        <taxon>Caballeronia</taxon>
    </lineage>
</organism>
<comment type="caution">
    <text evidence="1">The sequence shown here is derived from an EMBL/GenBank/DDBJ whole genome shotgun (WGS) entry which is preliminary data.</text>
</comment>
<dbReference type="EMBL" id="NBTZ01000124">
    <property type="protein sequence ID" value="OTP68784.1"/>
    <property type="molecule type" value="Genomic_DNA"/>
</dbReference>
<sequence>MSLSISLDGR</sequence>
<proteinExistence type="predicted"/>
<dbReference type="Proteomes" id="UP000195221">
    <property type="component" value="Unassembled WGS sequence"/>
</dbReference>
<evidence type="ECO:0000313" key="1">
    <source>
        <dbReference type="EMBL" id="OTP68784.1"/>
    </source>
</evidence>